<comment type="caution">
    <text evidence="2">The sequence shown here is derived from an EMBL/GenBank/DDBJ whole genome shotgun (WGS) entry which is preliminary data.</text>
</comment>
<sequence>MEEKPENGCAQSPFSTHCLRHSRPYDAMEIWARTAVEGRRQLPINGSTGKQGEETKQDEAITGGDHGRSTRSARFYLDGRVEIGRRPR</sequence>
<reference evidence="2 3" key="1">
    <citation type="journal article" date="2014" name="Agronomy (Basel)">
        <title>A Draft Genome Sequence for Ensete ventricosum, the Drought-Tolerant Tree Against Hunger.</title>
        <authorList>
            <person name="Harrison J."/>
            <person name="Moore K.A."/>
            <person name="Paszkiewicz K."/>
            <person name="Jones T."/>
            <person name="Grant M."/>
            <person name="Ambacheew D."/>
            <person name="Muzemil S."/>
            <person name="Studholme D.J."/>
        </authorList>
    </citation>
    <scope>NUCLEOTIDE SEQUENCE [LARGE SCALE GENOMIC DNA]</scope>
</reference>
<evidence type="ECO:0000313" key="2">
    <source>
        <dbReference type="EMBL" id="RRT86014.1"/>
    </source>
</evidence>
<protein>
    <submittedName>
        <fullName evidence="2">Uncharacterized protein</fullName>
    </submittedName>
</protein>
<feature type="compositionally biased region" description="Basic and acidic residues" evidence="1">
    <location>
        <begin position="77"/>
        <end position="88"/>
    </location>
</feature>
<feature type="region of interest" description="Disordered" evidence="1">
    <location>
        <begin position="38"/>
        <end position="88"/>
    </location>
</feature>
<dbReference type="Proteomes" id="UP000287651">
    <property type="component" value="Unassembled WGS sequence"/>
</dbReference>
<dbReference type="AlphaFoldDB" id="A0A427BC38"/>
<evidence type="ECO:0000256" key="1">
    <source>
        <dbReference type="SAM" id="MobiDB-lite"/>
    </source>
</evidence>
<name>A0A427BC38_ENSVE</name>
<organism evidence="2 3">
    <name type="scientific">Ensete ventricosum</name>
    <name type="common">Abyssinian banana</name>
    <name type="synonym">Musa ensete</name>
    <dbReference type="NCBI Taxonomy" id="4639"/>
    <lineage>
        <taxon>Eukaryota</taxon>
        <taxon>Viridiplantae</taxon>
        <taxon>Streptophyta</taxon>
        <taxon>Embryophyta</taxon>
        <taxon>Tracheophyta</taxon>
        <taxon>Spermatophyta</taxon>
        <taxon>Magnoliopsida</taxon>
        <taxon>Liliopsida</taxon>
        <taxon>Zingiberales</taxon>
        <taxon>Musaceae</taxon>
        <taxon>Ensete</taxon>
    </lineage>
</organism>
<proteinExistence type="predicted"/>
<evidence type="ECO:0000313" key="3">
    <source>
        <dbReference type="Proteomes" id="UP000287651"/>
    </source>
</evidence>
<gene>
    <name evidence="2" type="ORF">B296_00005802</name>
</gene>
<accession>A0A427BC38</accession>
<dbReference type="EMBL" id="AMZH03000026">
    <property type="protein sequence ID" value="RRT86014.1"/>
    <property type="molecule type" value="Genomic_DNA"/>
</dbReference>